<evidence type="ECO:0000313" key="1">
    <source>
        <dbReference type="EMBL" id="RAK64857.1"/>
    </source>
</evidence>
<dbReference type="AlphaFoldDB" id="A0A328BD58"/>
<reference evidence="1 2" key="1">
    <citation type="submission" date="2018-05" db="EMBL/GenBank/DDBJ databases">
        <authorList>
            <person name="Lanie J.A."/>
            <person name="Ng W.-L."/>
            <person name="Kazmierczak K.M."/>
            <person name="Andrzejewski T.M."/>
            <person name="Davidsen T.M."/>
            <person name="Wayne K.J."/>
            <person name="Tettelin H."/>
            <person name="Glass J.I."/>
            <person name="Rusch D."/>
            <person name="Podicherti R."/>
            <person name="Tsui H.-C.T."/>
            <person name="Winkler M.E."/>
        </authorList>
    </citation>
    <scope>NUCLEOTIDE SEQUENCE [LARGE SCALE GENOMIC DNA]</scope>
    <source>
        <strain evidence="1 2">BUT-10</strain>
    </source>
</reference>
<dbReference type="Proteomes" id="UP000249524">
    <property type="component" value="Unassembled WGS sequence"/>
</dbReference>
<dbReference type="RefSeq" id="WP_111276395.1">
    <property type="nucleotide sequence ID" value="NZ_QFYS01000005.1"/>
</dbReference>
<gene>
    <name evidence="1" type="ORF">DJ019_12645</name>
</gene>
<accession>A0A328BD58</accession>
<keyword evidence="2" id="KW-1185">Reference proteome</keyword>
<dbReference type="OrthoDB" id="9913657at2"/>
<organism evidence="1 2">
    <name type="scientific">Phenylobacterium kunshanense</name>
    <dbReference type="NCBI Taxonomy" id="1445034"/>
    <lineage>
        <taxon>Bacteria</taxon>
        <taxon>Pseudomonadati</taxon>
        <taxon>Pseudomonadota</taxon>
        <taxon>Alphaproteobacteria</taxon>
        <taxon>Caulobacterales</taxon>
        <taxon>Caulobacteraceae</taxon>
        <taxon>Phenylobacterium</taxon>
    </lineage>
</organism>
<evidence type="ECO:0000313" key="2">
    <source>
        <dbReference type="Proteomes" id="UP000249524"/>
    </source>
</evidence>
<sequence>MGVRPWAEFRSDLPTDTIETPDEIVQVGGRTVAEAIGEILARLGCKADSPVLEGENGWQFMAIKGRCRMMCQVAHIERFLLLLEDTSFFNRVLKRHSPVYLDILSRFAEELARDPRFHDIEWYFANEVLSGKAGAPMPVSVED</sequence>
<dbReference type="EMBL" id="QFYS01000005">
    <property type="protein sequence ID" value="RAK64857.1"/>
    <property type="molecule type" value="Genomic_DNA"/>
</dbReference>
<comment type="caution">
    <text evidence="1">The sequence shown here is derived from an EMBL/GenBank/DDBJ whole genome shotgun (WGS) entry which is preliminary data.</text>
</comment>
<proteinExistence type="predicted"/>
<protein>
    <submittedName>
        <fullName evidence="1">Uncharacterized protein</fullName>
    </submittedName>
</protein>
<name>A0A328BD58_9CAUL</name>